<dbReference type="InterPro" id="IPR027417">
    <property type="entry name" value="P-loop_NTPase"/>
</dbReference>
<dbReference type="PANTHER" id="PTHR12087">
    <property type="entry name" value="ORIGIN RECOGNITION COMPLEX SUBUNIT 4"/>
    <property type="match status" value="1"/>
</dbReference>
<keyword evidence="5" id="KW-0539">Nucleus</keyword>
<evidence type="ECO:0000313" key="8">
    <source>
        <dbReference type="EMBL" id="ODQ59540.1"/>
    </source>
</evidence>
<accession>A0A1E3P2Q2</accession>
<comment type="similarity">
    <text evidence="2">Belongs to the ORC4 family.</text>
</comment>
<dbReference type="STRING" id="683960.A0A1E3P2Q2"/>
<reference evidence="8 9" key="1">
    <citation type="journal article" date="2016" name="Proc. Natl. Acad. Sci. U.S.A.">
        <title>Comparative genomics of biotechnologically important yeasts.</title>
        <authorList>
            <person name="Riley R."/>
            <person name="Haridas S."/>
            <person name="Wolfe K.H."/>
            <person name="Lopes M.R."/>
            <person name="Hittinger C.T."/>
            <person name="Goeker M."/>
            <person name="Salamov A.A."/>
            <person name="Wisecaver J.H."/>
            <person name="Long T.M."/>
            <person name="Calvey C.H."/>
            <person name="Aerts A.L."/>
            <person name="Barry K.W."/>
            <person name="Choi C."/>
            <person name="Clum A."/>
            <person name="Coughlan A.Y."/>
            <person name="Deshpande S."/>
            <person name="Douglass A.P."/>
            <person name="Hanson S.J."/>
            <person name="Klenk H.-P."/>
            <person name="LaButti K.M."/>
            <person name="Lapidus A."/>
            <person name="Lindquist E.A."/>
            <person name="Lipzen A.M."/>
            <person name="Meier-Kolthoff J.P."/>
            <person name="Ohm R.A."/>
            <person name="Otillar R.P."/>
            <person name="Pangilinan J.L."/>
            <person name="Peng Y."/>
            <person name="Rokas A."/>
            <person name="Rosa C.A."/>
            <person name="Scheuner C."/>
            <person name="Sibirny A.A."/>
            <person name="Slot J.C."/>
            <person name="Stielow J.B."/>
            <person name="Sun H."/>
            <person name="Kurtzman C.P."/>
            <person name="Blackwell M."/>
            <person name="Grigoriev I.V."/>
            <person name="Jeffries T.W."/>
        </authorList>
    </citation>
    <scope>NUCLEOTIDE SEQUENCE [LARGE SCALE GENOMIC DNA]</scope>
    <source>
        <strain evidence="9">ATCC 58044 / CBS 1984 / NCYC 433 / NRRL Y-366-8</strain>
    </source>
</reference>
<dbReference type="RefSeq" id="XP_019038747.1">
    <property type="nucleotide sequence ID" value="XM_019181636.1"/>
</dbReference>
<dbReference type="InterPro" id="IPR032705">
    <property type="entry name" value="ORC4_C"/>
</dbReference>
<dbReference type="AlphaFoldDB" id="A0A1E3P2Q2"/>
<feature type="domain" description="Orc1-like AAA ATPase" evidence="6">
    <location>
        <begin position="22"/>
        <end position="188"/>
    </location>
</feature>
<dbReference type="GO" id="GO:0003688">
    <property type="term" value="F:DNA replication origin binding"/>
    <property type="evidence" value="ECO:0007669"/>
    <property type="project" value="TreeGrafter"/>
</dbReference>
<dbReference type="InterPro" id="IPR016527">
    <property type="entry name" value="ORC4"/>
</dbReference>
<dbReference type="GO" id="GO:0006270">
    <property type="term" value="P:DNA replication initiation"/>
    <property type="evidence" value="ECO:0007669"/>
    <property type="project" value="TreeGrafter"/>
</dbReference>
<dbReference type="Pfam" id="PF13191">
    <property type="entry name" value="AAA_16"/>
    <property type="match status" value="1"/>
</dbReference>
<name>A0A1E3P2Q2_WICAA</name>
<evidence type="ECO:0000256" key="1">
    <source>
        <dbReference type="ARBA" id="ARBA00004123"/>
    </source>
</evidence>
<proteinExistence type="inferred from homology"/>
<dbReference type="SUPFAM" id="SSF52540">
    <property type="entry name" value="P-loop containing nucleoside triphosphate hydrolases"/>
    <property type="match status" value="1"/>
</dbReference>
<evidence type="ECO:0000313" key="9">
    <source>
        <dbReference type="Proteomes" id="UP000094112"/>
    </source>
</evidence>
<sequence>ELLKLKTKIYSKFTSRSDIIPYGLEPKYREIYRLLEATVQDHESQSALIIGPKNSGKTSCLNIALKELRSQVKNRRDEFLFIKISGLIQDNDKAAVKSIARQLDTEISRVYKVNVKELHPSELLEKKSVTETFSNILNILDKQVLLEDESSGSIHIPIVFVIDEVEVFANPNRQTLLYNLFDLVENSSTPITTICLSSKFTVKDSLEKRVRSRFSQRMIQFTKFNEEQFIEISKKILSIDEPENDYENQWNKHIEELINNQSSLRKLIIYNHLTVNNFKELHNHCTFPISKISKNQPFLNDVDFEKYSANNNRSSWKNIINTLSEIELSLLVSAARLITKNDLNWINLNSAYEEYKSMAKMQNKERSVNVFNTSVINTGFKIWTKETCETPWGVLQKLGLLTPPTNAGKSGKTIEFSNNTVETKMWQLEVTLDELRLILLDSEKNVKGWTRL</sequence>
<dbReference type="FunFam" id="3.40.50.300:FF:001499">
    <property type="entry name" value="Origin recognition complex subunit 4, putative"/>
    <property type="match status" value="1"/>
</dbReference>
<dbReference type="PANTHER" id="PTHR12087:SF0">
    <property type="entry name" value="ORIGIN RECOGNITION COMPLEX SUBUNIT 4"/>
    <property type="match status" value="1"/>
</dbReference>
<evidence type="ECO:0000259" key="7">
    <source>
        <dbReference type="Pfam" id="PF14629"/>
    </source>
</evidence>
<dbReference type="EMBL" id="KV454210">
    <property type="protein sequence ID" value="ODQ59540.1"/>
    <property type="molecule type" value="Genomic_DNA"/>
</dbReference>
<keyword evidence="4" id="KW-0238">DNA-binding</keyword>
<dbReference type="Proteomes" id="UP000094112">
    <property type="component" value="Unassembled WGS sequence"/>
</dbReference>
<dbReference type="GO" id="GO:0005664">
    <property type="term" value="C:nuclear origin of replication recognition complex"/>
    <property type="evidence" value="ECO:0007669"/>
    <property type="project" value="TreeGrafter"/>
</dbReference>
<comment type="subcellular location">
    <subcellularLocation>
        <location evidence="1">Nucleus</location>
    </subcellularLocation>
</comment>
<feature type="non-terminal residue" evidence="8">
    <location>
        <position position="1"/>
    </location>
</feature>
<evidence type="ECO:0000256" key="3">
    <source>
        <dbReference type="ARBA" id="ARBA00022705"/>
    </source>
</evidence>
<evidence type="ECO:0000256" key="2">
    <source>
        <dbReference type="ARBA" id="ARBA00005334"/>
    </source>
</evidence>
<dbReference type="Gene3D" id="3.40.50.300">
    <property type="entry name" value="P-loop containing nucleotide triphosphate hydrolases"/>
    <property type="match status" value="1"/>
</dbReference>
<dbReference type="OrthoDB" id="343623at2759"/>
<keyword evidence="9" id="KW-1185">Reference proteome</keyword>
<evidence type="ECO:0000256" key="5">
    <source>
        <dbReference type="ARBA" id="ARBA00023242"/>
    </source>
</evidence>
<organism evidence="8 9">
    <name type="scientific">Wickerhamomyces anomalus (strain ATCC 58044 / CBS 1984 / NCYC 433 / NRRL Y-366-8)</name>
    <name type="common">Yeast</name>
    <name type="synonym">Hansenula anomala</name>
    <dbReference type="NCBI Taxonomy" id="683960"/>
    <lineage>
        <taxon>Eukaryota</taxon>
        <taxon>Fungi</taxon>
        <taxon>Dikarya</taxon>
        <taxon>Ascomycota</taxon>
        <taxon>Saccharomycotina</taxon>
        <taxon>Saccharomycetes</taxon>
        <taxon>Phaffomycetales</taxon>
        <taxon>Wickerhamomycetaceae</taxon>
        <taxon>Wickerhamomyces</taxon>
    </lineage>
</organism>
<protein>
    <submittedName>
        <fullName evidence="8">Uncharacterized protein</fullName>
    </submittedName>
</protein>
<evidence type="ECO:0000259" key="6">
    <source>
        <dbReference type="Pfam" id="PF13191"/>
    </source>
</evidence>
<evidence type="ECO:0000256" key="4">
    <source>
        <dbReference type="ARBA" id="ARBA00023125"/>
    </source>
</evidence>
<dbReference type="InterPro" id="IPR041664">
    <property type="entry name" value="AAA_16"/>
</dbReference>
<gene>
    <name evidence="8" type="ORF">WICANDRAFT_29668</name>
</gene>
<feature type="domain" description="Origin recognition complex subunit 4 C-terminal" evidence="7">
    <location>
        <begin position="232"/>
        <end position="437"/>
    </location>
</feature>
<dbReference type="Pfam" id="PF14629">
    <property type="entry name" value="ORC4_C"/>
    <property type="match status" value="1"/>
</dbReference>
<keyword evidence="3" id="KW-0235">DNA replication</keyword>
<dbReference type="GeneID" id="30198882"/>